<reference evidence="2" key="1">
    <citation type="journal article" date="2023" name="Mol. Ecol. Resour.">
        <title>Chromosome-level genome assembly of a triploid poplar Populus alba 'Berolinensis'.</title>
        <authorList>
            <person name="Chen S."/>
            <person name="Yu Y."/>
            <person name="Wang X."/>
            <person name="Wang S."/>
            <person name="Zhang T."/>
            <person name="Zhou Y."/>
            <person name="He R."/>
            <person name="Meng N."/>
            <person name="Wang Y."/>
            <person name="Liu W."/>
            <person name="Liu Z."/>
            <person name="Liu J."/>
            <person name="Guo Q."/>
            <person name="Huang H."/>
            <person name="Sederoff R.R."/>
            <person name="Wang G."/>
            <person name="Qu G."/>
            <person name="Chen S."/>
        </authorList>
    </citation>
    <scope>NUCLEOTIDE SEQUENCE</scope>
    <source>
        <strain evidence="2">SC-2020</strain>
    </source>
</reference>
<organism evidence="2 3">
    <name type="scientific">Populus alba x Populus x berolinensis</name>
    <dbReference type="NCBI Taxonomy" id="444605"/>
    <lineage>
        <taxon>Eukaryota</taxon>
        <taxon>Viridiplantae</taxon>
        <taxon>Streptophyta</taxon>
        <taxon>Embryophyta</taxon>
        <taxon>Tracheophyta</taxon>
        <taxon>Spermatophyta</taxon>
        <taxon>Magnoliopsida</taxon>
        <taxon>eudicotyledons</taxon>
        <taxon>Gunneridae</taxon>
        <taxon>Pentapetalae</taxon>
        <taxon>rosids</taxon>
        <taxon>fabids</taxon>
        <taxon>Malpighiales</taxon>
        <taxon>Salicaceae</taxon>
        <taxon>Saliceae</taxon>
        <taxon>Populus</taxon>
    </lineage>
</organism>
<sequence>MVLTGRLKLKKEDNNEKKIKKTQRKKNVGRLVSCVIGLVLAWLVNAQ</sequence>
<evidence type="ECO:0000313" key="2">
    <source>
        <dbReference type="EMBL" id="KAJ6977229.1"/>
    </source>
</evidence>
<keyword evidence="1" id="KW-0472">Membrane</keyword>
<dbReference type="EMBL" id="JAQIZT010000012">
    <property type="protein sequence ID" value="KAJ6977229.1"/>
    <property type="molecule type" value="Genomic_DNA"/>
</dbReference>
<comment type="caution">
    <text evidence="2">The sequence shown here is derived from an EMBL/GenBank/DDBJ whole genome shotgun (WGS) entry which is preliminary data.</text>
</comment>
<gene>
    <name evidence="2" type="ORF">NC653_029204</name>
</gene>
<dbReference type="Proteomes" id="UP001164929">
    <property type="component" value="Chromosome 12"/>
</dbReference>
<keyword evidence="1" id="KW-0812">Transmembrane</keyword>
<protein>
    <submittedName>
        <fullName evidence="2">Uncharacterized protein</fullName>
    </submittedName>
</protein>
<keyword evidence="1" id="KW-1133">Transmembrane helix</keyword>
<name>A0AAD6Q2V8_9ROSI</name>
<keyword evidence="3" id="KW-1185">Reference proteome</keyword>
<evidence type="ECO:0000313" key="3">
    <source>
        <dbReference type="Proteomes" id="UP001164929"/>
    </source>
</evidence>
<dbReference type="AlphaFoldDB" id="A0AAD6Q2V8"/>
<accession>A0AAD6Q2V8</accession>
<proteinExistence type="predicted"/>
<feature type="transmembrane region" description="Helical" evidence="1">
    <location>
        <begin position="27"/>
        <end position="44"/>
    </location>
</feature>
<evidence type="ECO:0000256" key="1">
    <source>
        <dbReference type="SAM" id="Phobius"/>
    </source>
</evidence>